<dbReference type="RefSeq" id="WP_240775104.1">
    <property type="nucleotide sequence ID" value="NZ_OCMT01000003.1"/>
</dbReference>
<feature type="signal peptide" evidence="1">
    <location>
        <begin position="1"/>
        <end position="26"/>
    </location>
</feature>
<dbReference type="CDD" id="cd23342">
    <property type="entry name" value="beta-trefoil_FSCN_ZgPorA-like"/>
    <property type="match status" value="1"/>
</dbReference>
<dbReference type="GO" id="GO:0016477">
    <property type="term" value="P:cell migration"/>
    <property type="evidence" value="ECO:0007669"/>
    <property type="project" value="TreeGrafter"/>
</dbReference>
<gene>
    <name evidence="2" type="ORF">SAMN06297358_2600</name>
</gene>
<evidence type="ECO:0000313" key="2">
    <source>
        <dbReference type="EMBL" id="SOD17619.1"/>
    </source>
</evidence>
<dbReference type="GO" id="GO:0005737">
    <property type="term" value="C:cytoplasm"/>
    <property type="evidence" value="ECO:0007669"/>
    <property type="project" value="TreeGrafter"/>
</dbReference>
<dbReference type="GO" id="GO:0007163">
    <property type="term" value="P:establishment or maintenance of cell polarity"/>
    <property type="evidence" value="ECO:0007669"/>
    <property type="project" value="TreeGrafter"/>
</dbReference>
<dbReference type="PANTHER" id="PTHR10551">
    <property type="entry name" value="FASCIN"/>
    <property type="match status" value="1"/>
</dbReference>
<evidence type="ECO:0000313" key="3">
    <source>
        <dbReference type="Proteomes" id="UP000219281"/>
    </source>
</evidence>
<dbReference type="GO" id="GO:0051017">
    <property type="term" value="P:actin filament bundle assembly"/>
    <property type="evidence" value="ECO:0007669"/>
    <property type="project" value="TreeGrafter"/>
</dbReference>
<sequence>MRKLNCMKAGKIALIAIFCLYFFSCSKVNEETLPLVHEIDNNSIANANITPNAANNVTISPTYNSTAVLRNPLNGWVLYAGADDPVWWDKMYNVPGVGQVKALDHASACYVRTSWAKLNPSDGVYAWRDPNSALGKLIRGAEERGMPIAFRIVVDGRDQRLNTPQFVFDAGATYYLENASFPDRRTPYPQDPIFKQYYAKFITELAKDFNDPKKTSFIDAYGLGKWGEAHNTIYENPTTSTGSNTETLKLQVLNWITDLYTQKFTKVPLVINYHRLIGHPASWGAANANSVALLESAINKGYSLRHDAFGMTGYYQSWEKNFAAAWKHKRPILMEGGWITTGTHRYWIDPSNAYREGYPEDVRLGEFNASELAAVNMMDLRVGETISWFQNSFNLVQRFHAEGGYRLYPDQVSLPNTIATGSTATLSHRWKNMGWGYLPNNIPQWNYKYKVAFALLDASGAVKKLFIDENSDPSKWIKNTPTTYGLTTTAIDLPLGTYTWAVAIIDKTDANKPGIHLAVTGNVSNGWLKLGNLQVQAPIGQSVKLKGFNNQFASGENGLTPMMCNRTSASTWETFTIVDAGGGKVALMSMNKYVSSENGATSGITCNRTSISDWEKFDWIVNANGTISLRGNNGRYISSENGQSVMKCNRTTISGWESFTLN</sequence>
<organism evidence="2 3">
    <name type="scientific">Pedobacter xixiisoli</name>
    <dbReference type="NCBI Taxonomy" id="1476464"/>
    <lineage>
        <taxon>Bacteria</taxon>
        <taxon>Pseudomonadati</taxon>
        <taxon>Bacteroidota</taxon>
        <taxon>Sphingobacteriia</taxon>
        <taxon>Sphingobacteriales</taxon>
        <taxon>Sphingobacteriaceae</taxon>
        <taxon>Pedobacter</taxon>
    </lineage>
</organism>
<protein>
    <recommendedName>
        <fullName evidence="4">DUF4832 domain-containing protein</fullName>
    </recommendedName>
</protein>
<dbReference type="EMBL" id="OCMT01000003">
    <property type="protein sequence ID" value="SOD17619.1"/>
    <property type="molecule type" value="Genomic_DNA"/>
</dbReference>
<dbReference type="PANTHER" id="PTHR10551:SF9">
    <property type="entry name" value="FASCIN-2"/>
    <property type="match status" value="1"/>
</dbReference>
<dbReference type="SUPFAM" id="SSF50405">
    <property type="entry name" value="Actin-crosslinking proteins"/>
    <property type="match status" value="1"/>
</dbReference>
<dbReference type="InterPro" id="IPR008999">
    <property type="entry name" value="Actin-crosslinking"/>
</dbReference>
<dbReference type="Gene3D" id="2.80.10.50">
    <property type="match status" value="1"/>
</dbReference>
<dbReference type="Proteomes" id="UP000219281">
    <property type="component" value="Unassembled WGS sequence"/>
</dbReference>
<dbReference type="GO" id="GO:0015629">
    <property type="term" value="C:actin cytoskeleton"/>
    <property type="evidence" value="ECO:0007669"/>
    <property type="project" value="TreeGrafter"/>
</dbReference>
<dbReference type="AlphaFoldDB" id="A0A286A6V4"/>
<dbReference type="Gene3D" id="3.20.20.80">
    <property type="entry name" value="Glycosidases"/>
    <property type="match status" value="1"/>
</dbReference>
<keyword evidence="3" id="KW-1185">Reference proteome</keyword>
<evidence type="ECO:0000256" key="1">
    <source>
        <dbReference type="SAM" id="SignalP"/>
    </source>
</evidence>
<dbReference type="InterPro" id="IPR010431">
    <property type="entry name" value="Fascin"/>
</dbReference>
<feature type="chain" id="PRO_5012267513" description="DUF4832 domain-containing protein" evidence="1">
    <location>
        <begin position="27"/>
        <end position="662"/>
    </location>
</feature>
<proteinExistence type="predicted"/>
<dbReference type="GO" id="GO:0051015">
    <property type="term" value="F:actin filament binding"/>
    <property type="evidence" value="ECO:0007669"/>
    <property type="project" value="InterPro"/>
</dbReference>
<name>A0A286A6V4_9SPHI</name>
<dbReference type="SUPFAM" id="SSF51445">
    <property type="entry name" value="(Trans)glycosidases"/>
    <property type="match status" value="1"/>
</dbReference>
<keyword evidence="1" id="KW-0732">Signal</keyword>
<evidence type="ECO:0008006" key="4">
    <source>
        <dbReference type="Google" id="ProtNLM"/>
    </source>
</evidence>
<accession>A0A286A6V4</accession>
<reference evidence="3" key="1">
    <citation type="submission" date="2017-09" db="EMBL/GenBank/DDBJ databases">
        <authorList>
            <person name="Varghese N."/>
            <person name="Submissions S."/>
        </authorList>
    </citation>
    <scope>NUCLEOTIDE SEQUENCE [LARGE SCALE GENOMIC DNA]</scope>
    <source>
        <strain evidence="3">CGMCC 1.12803</strain>
    </source>
</reference>
<dbReference type="InterPro" id="IPR017853">
    <property type="entry name" value="GH"/>
</dbReference>